<keyword evidence="5" id="KW-1185">Reference proteome</keyword>
<evidence type="ECO:0000313" key="5">
    <source>
        <dbReference type="Proteomes" id="UP001215151"/>
    </source>
</evidence>
<dbReference type="PROSITE" id="PS50297">
    <property type="entry name" value="ANK_REP_REGION"/>
    <property type="match status" value="1"/>
</dbReference>
<name>A0AAD7TW33_9APHY</name>
<gene>
    <name evidence="4" type="ORF">ONZ51_g4308</name>
</gene>
<dbReference type="InterPro" id="IPR002110">
    <property type="entry name" value="Ankyrin_rpt"/>
</dbReference>
<dbReference type="SMART" id="SM00248">
    <property type="entry name" value="ANK"/>
    <property type="match status" value="2"/>
</dbReference>
<evidence type="ECO:0000256" key="3">
    <source>
        <dbReference type="PROSITE-ProRule" id="PRU00023"/>
    </source>
</evidence>
<dbReference type="Proteomes" id="UP001215151">
    <property type="component" value="Unassembled WGS sequence"/>
</dbReference>
<keyword evidence="2 3" id="KW-0040">ANK repeat</keyword>
<evidence type="ECO:0008006" key="6">
    <source>
        <dbReference type="Google" id="ProtNLM"/>
    </source>
</evidence>
<reference evidence="4" key="1">
    <citation type="submission" date="2022-11" db="EMBL/GenBank/DDBJ databases">
        <title>Genome Sequence of Cubamyces cubensis.</title>
        <authorList>
            <person name="Buettner E."/>
        </authorList>
    </citation>
    <scope>NUCLEOTIDE SEQUENCE</scope>
    <source>
        <strain evidence="4">MPL-01</strain>
    </source>
</reference>
<keyword evidence="1" id="KW-0677">Repeat</keyword>
<dbReference type="PANTHER" id="PTHR24201">
    <property type="entry name" value="ANK_REP_REGION DOMAIN-CONTAINING PROTEIN"/>
    <property type="match status" value="1"/>
</dbReference>
<sequence>MKYHLLSDFARHCVLGSLRTVRETIEAGNAPDILGRETPYKFGYAALVVYGAQHLVISTGTRLEPDHAADFAGYTPLHHACRTQTCLELVRILIQAGADPNQQDRWGCVPVTGALQVGCAQTLVALLEAGASLDIEDGEGMSPAQFAPQSGPVTTAIVQRWIRKREEKDWHTHKLGCTPFHAGGTVTLKPHYEDIGKMYATSDVLRFAFGYEVVSKLPRRETRSVHVPHIRPGETKRMIIKIQVPYDVSTMGPRRDEQGDLMVFDKKRELVCRIRRQDDEAGYLRLSRTIVAKGVGRLKAYFVAEMTSVDQLVVKISEVLAEQAF</sequence>
<dbReference type="SUPFAM" id="SSF48403">
    <property type="entry name" value="Ankyrin repeat"/>
    <property type="match status" value="1"/>
</dbReference>
<dbReference type="Gene3D" id="1.25.40.20">
    <property type="entry name" value="Ankyrin repeat-containing domain"/>
    <property type="match status" value="1"/>
</dbReference>
<accession>A0AAD7TW33</accession>
<dbReference type="PROSITE" id="PS50088">
    <property type="entry name" value="ANK_REPEAT"/>
    <property type="match status" value="1"/>
</dbReference>
<comment type="caution">
    <text evidence="4">The sequence shown here is derived from an EMBL/GenBank/DDBJ whole genome shotgun (WGS) entry which is preliminary data.</text>
</comment>
<protein>
    <recommendedName>
        <fullName evidence="6">Ankyrin repeat protein</fullName>
    </recommendedName>
</protein>
<evidence type="ECO:0000313" key="4">
    <source>
        <dbReference type="EMBL" id="KAJ8487231.1"/>
    </source>
</evidence>
<dbReference type="AlphaFoldDB" id="A0AAD7TW33"/>
<feature type="repeat" description="ANK" evidence="3">
    <location>
        <begin position="72"/>
        <end position="105"/>
    </location>
</feature>
<dbReference type="EMBL" id="JAPEVG010000082">
    <property type="protein sequence ID" value="KAJ8487231.1"/>
    <property type="molecule type" value="Genomic_DNA"/>
</dbReference>
<organism evidence="4 5">
    <name type="scientific">Trametes cubensis</name>
    <dbReference type="NCBI Taxonomy" id="1111947"/>
    <lineage>
        <taxon>Eukaryota</taxon>
        <taxon>Fungi</taxon>
        <taxon>Dikarya</taxon>
        <taxon>Basidiomycota</taxon>
        <taxon>Agaricomycotina</taxon>
        <taxon>Agaricomycetes</taxon>
        <taxon>Polyporales</taxon>
        <taxon>Polyporaceae</taxon>
        <taxon>Trametes</taxon>
    </lineage>
</organism>
<dbReference type="PANTHER" id="PTHR24201:SF14">
    <property type="entry name" value="CYCLIN-DEPENDENT KINASE 4 INHIBITOR C-LIKE"/>
    <property type="match status" value="1"/>
</dbReference>
<evidence type="ECO:0000256" key="1">
    <source>
        <dbReference type="ARBA" id="ARBA00022737"/>
    </source>
</evidence>
<proteinExistence type="predicted"/>
<dbReference type="InterPro" id="IPR050776">
    <property type="entry name" value="Ank_Repeat/CDKN_Inhibitor"/>
</dbReference>
<dbReference type="InterPro" id="IPR036770">
    <property type="entry name" value="Ankyrin_rpt-contain_sf"/>
</dbReference>
<evidence type="ECO:0000256" key="2">
    <source>
        <dbReference type="ARBA" id="ARBA00023043"/>
    </source>
</evidence>
<dbReference type="Pfam" id="PF00023">
    <property type="entry name" value="Ank"/>
    <property type="match status" value="1"/>
</dbReference>
<dbReference type="GO" id="GO:0005634">
    <property type="term" value="C:nucleus"/>
    <property type="evidence" value="ECO:0007669"/>
    <property type="project" value="TreeGrafter"/>
</dbReference>